<organism evidence="1 2">
    <name type="scientific">Massilia timonae</name>
    <dbReference type="NCBI Taxonomy" id="47229"/>
    <lineage>
        <taxon>Bacteria</taxon>
        <taxon>Pseudomonadati</taxon>
        <taxon>Pseudomonadota</taxon>
        <taxon>Betaproteobacteria</taxon>
        <taxon>Burkholderiales</taxon>
        <taxon>Oxalobacteraceae</taxon>
        <taxon>Telluria group</taxon>
        <taxon>Massilia</taxon>
    </lineage>
</organism>
<evidence type="ECO:0000313" key="2">
    <source>
        <dbReference type="Proteomes" id="UP000180246"/>
    </source>
</evidence>
<dbReference type="AlphaFoldDB" id="A0A1S2ND80"/>
<sequence length="115" mass="12602">MVKSIRLLYRNVQGRVRCNYNWDWQKMCERSAVMVTAVEWSCGGGTGAVTFTHDSSPGHPHLGQANVYVTNIGPHDSEGGPGGVEFYLHADSDTPLDVLVTITDLGLVERTINVK</sequence>
<dbReference type="RefSeq" id="WP_071361622.1">
    <property type="nucleotide sequence ID" value="NZ_JRYB01000001.1"/>
</dbReference>
<protein>
    <submittedName>
        <fullName evidence="1">Uncharacterized protein</fullName>
    </submittedName>
</protein>
<proteinExistence type="predicted"/>
<gene>
    <name evidence="1" type="ORF">LO55_2442</name>
</gene>
<accession>A0A1S2ND80</accession>
<evidence type="ECO:0000313" key="1">
    <source>
        <dbReference type="EMBL" id="OIJ42793.1"/>
    </source>
</evidence>
<comment type="caution">
    <text evidence="1">The sequence shown here is derived from an EMBL/GenBank/DDBJ whole genome shotgun (WGS) entry which is preliminary data.</text>
</comment>
<dbReference type="Proteomes" id="UP000180246">
    <property type="component" value="Unassembled WGS sequence"/>
</dbReference>
<name>A0A1S2ND80_9BURK</name>
<reference evidence="1 2" key="1">
    <citation type="submission" date="2014-10" db="EMBL/GenBank/DDBJ databases">
        <authorList>
            <person name="Seo M.-J."/>
            <person name="Seok Y.J."/>
            <person name="Cha I.-T."/>
        </authorList>
    </citation>
    <scope>NUCLEOTIDE SEQUENCE [LARGE SCALE GENOMIC DNA]</scope>
    <source>
        <strain evidence="1 2">NEU</strain>
    </source>
</reference>
<dbReference type="EMBL" id="JRYB01000001">
    <property type="protein sequence ID" value="OIJ42793.1"/>
    <property type="molecule type" value="Genomic_DNA"/>
</dbReference>